<dbReference type="OrthoDB" id="2118965at2759"/>
<protein>
    <submittedName>
        <fullName evidence="2">Uncharacterized protein</fullName>
    </submittedName>
</protein>
<dbReference type="EMBL" id="MDYQ01000003">
    <property type="protein sequence ID" value="PRP89402.1"/>
    <property type="molecule type" value="Genomic_DNA"/>
</dbReference>
<dbReference type="InParanoid" id="A0A2P6NZN0"/>
<proteinExistence type="predicted"/>
<sequence length="454" mass="50663">MQKIKSLVNRRNSQKVPEAPVAPAPVVATVAPVAVAPITSDALLAQKESLSNSSELYRDKNVYNNLVQDAEFGAGRQRLSRGYEAEVLSTGLAGQRLSQTYETTLLNETAYVQGERRASLVRAAPTVLETIEKEVVIQERIHPIEKEEIQPIIYREREQLDVKQITQLMHETQIQPTIVEERELSAEIREPIVERGEPLPQNIVLPTREVGEVSRTQVLHAPIVEETIKRTIIEEIQPVLERDIIQPTVIQNTQTIYEKIIEAPTVSRSIVETRELGIVHNHGDVTLMRELGLENGLNRRSSLLMEQQSAMPLQGQRLSTGFTQQTVYQEQELLQQQQMMQGRRLSQTYVDPASLNGQRLSSGFTQQQLMQQQMMLPTGQVLPQVASSRPAYSYLPQGYAEPRPTFIGTGSQYVLAAGNLPASTFAHTKSMPTVAPQTLGMGSTSTAPMFIGRQ</sequence>
<evidence type="ECO:0000313" key="2">
    <source>
        <dbReference type="EMBL" id="PRP89402.1"/>
    </source>
</evidence>
<keyword evidence="3" id="KW-1185">Reference proteome</keyword>
<gene>
    <name evidence="2" type="ORF">PROFUN_01265</name>
</gene>
<dbReference type="AlphaFoldDB" id="A0A2P6NZN0"/>
<evidence type="ECO:0000256" key="1">
    <source>
        <dbReference type="SAM" id="MobiDB-lite"/>
    </source>
</evidence>
<name>A0A2P6NZN0_9EUKA</name>
<accession>A0A2P6NZN0</accession>
<reference evidence="2 3" key="1">
    <citation type="journal article" date="2018" name="Genome Biol. Evol.">
        <title>Multiple Roots of Fruiting Body Formation in Amoebozoa.</title>
        <authorList>
            <person name="Hillmann F."/>
            <person name="Forbes G."/>
            <person name="Novohradska S."/>
            <person name="Ferling I."/>
            <person name="Riege K."/>
            <person name="Groth M."/>
            <person name="Westermann M."/>
            <person name="Marz M."/>
            <person name="Spaller T."/>
            <person name="Winckler T."/>
            <person name="Schaap P."/>
            <person name="Glockner G."/>
        </authorList>
    </citation>
    <scope>NUCLEOTIDE SEQUENCE [LARGE SCALE GENOMIC DNA]</scope>
    <source>
        <strain evidence="2 3">Jena</strain>
    </source>
</reference>
<evidence type="ECO:0000313" key="3">
    <source>
        <dbReference type="Proteomes" id="UP000241769"/>
    </source>
</evidence>
<feature type="region of interest" description="Disordered" evidence="1">
    <location>
        <begin position="1"/>
        <end position="20"/>
    </location>
</feature>
<comment type="caution">
    <text evidence="2">The sequence shown here is derived from an EMBL/GenBank/DDBJ whole genome shotgun (WGS) entry which is preliminary data.</text>
</comment>
<dbReference type="Proteomes" id="UP000241769">
    <property type="component" value="Unassembled WGS sequence"/>
</dbReference>
<organism evidence="2 3">
    <name type="scientific">Planoprotostelium fungivorum</name>
    <dbReference type="NCBI Taxonomy" id="1890364"/>
    <lineage>
        <taxon>Eukaryota</taxon>
        <taxon>Amoebozoa</taxon>
        <taxon>Evosea</taxon>
        <taxon>Variosea</taxon>
        <taxon>Cavosteliida</taxon>
        <taxon>Cavosteliaceae</taxon>
        <taxon>Planoprotostelium</taxon>
    </lineage>
</organism>